<evidence type="ECO:0000256" key="4">
    <source>
        <dbReference type="ARBA" id="ARBA00022737"/>
    </source>
</evidence>
<evidence type="ECO:0000256" key="1">
    <source>
        <dbReference type="ARBA" id="ARBA00004141"/>
    </source>
</evidence>
<sequence>MASQDSLPNTTNSEKLADSGGIQPPPHHTLLSICKSLAAGGIAGGVSRTAVAPLERLKILLQGYFVALPATNWKRYNESTSLWITLSCI</sequence>
<accession>A0ABU6Y485</accession>
<dbReference type="EMBL" id="JASCZI010241657">
    <property type="protein sequence ID" value="MED6203543.1"/>
    <property type="molecule type" value="Genomic_DNA"/>
</dbReference>
<dbReference type="InterPro" id="IPR018108">
    <property type="entry name" value="MCP_transmembrane"/>
</dbReference>
<feature type="region of interest" description="Disordered" evidence="6">
    <location>
        <begin position="1"/>
        <end position="24"/>
    </location>
</feature>
<evidence type="ECO:0000313" key="8">
    <source>
        <dbReference type="Proteomes" id="UP001341840"/>
    </source>
</evidence>
<dbReference type="PRINTS" id="PR00926">
    <property type="entry name" value="MITOCARRIER"/>
</dbReference>
<evidence type="ECO:0000256" key="3">
    <source>
        <dbReference type="ARBA" id="ARBA00022692"/>
    </source>
</evidence>
<keyword evidence="2" id="KW-0813">Transport</keyword>
<dbReference type="InterPro" id="IPR002067">
    <property type="entry name" value="MCP"/>
</dbReference>
<gene>
    <name evidence="7" type="ORF">PIB30_000630</name>
</gene>
<evidence type="ECO:0000256" key="2">
    <source>
        <dbReference type="ARBA" id="ARBA00022448"/>
    </source>
</evidence>
<evidence type="ECO:0000313" key="7">
    <source>
        <dbReference type="EMBL" id="MED6203543.1"/>
    </source>
</evidence>
<feature type="compositionally biased region" description="Polar residues" evidence="6">
    <location>
        <begin position="1"/>
        <end position="14"/>
    </location>
</feature>
<keyword evidence="3" id="KW-0812">Transmembrane</keyword>
<protein>
    <submittedName>
        <fullName evidence="7">Uncharacterized protein</fullName>
    </submittedName>
</protein>
<keyword evidence="5" id="KW-0472">Membrane</keyword>
<proteinExistence type="predicted"/>
<dbReference type="SUPFAM" id="SSF103506">
    <property type="entry name" value="Mitochondrial carrier"/>
    <property type="match status" value="1"/>
</dbReference>
<evidence type="ECO:0000256" key="6">
    <source>
        <dbReference type="SAM" id="MobiDB-lite"/>
    </source>
</evidence>
<evidence type="ECO:0000256" key="5">
    <source>
        <dbReference type="ARBA" id="ARBA00023136"/>
    </source>
</evidence>
<reference evidence="7 8" key="1">
    <citation type="journal article" date="2023" name="Plants (Basel)">
        <title>Bridging the Gap: Combining Genomics and Transcriptomics Approaches to Understand Stylosanthes scabra, an Orphan Legume from the Brazilian Caatinga.</title>
        <authorList>
            <person name="Ferreira-Neto J.R.C."/>
            <person name="da Silva M.D."/>
            <person name="Binneck E."/>
            <person name="de Melo N.F."/>
            <person name="da Silva R.H."/>
            <person name="de Melo A.L.T.M."/>
            <person name="Pandolfi V."/>
            <person name="Bustamante F.O."/>
            <person name="Brasileiro-Vidal A.C."/>
            <person name="Benko-Iseppon A.M."/>
        </authorList>
    </citation>
    <scope>NUCLEOTIDE SEQUENCE [LARGE SCALE GENOMIC DNA]</scope>
    <source>
        <tissue evidence="7">Leaves</tissue>
    </source>
</reference>
<keyword evidence="8" id="KW-1185">Reference proteome</keyword>
<comment type="caution">
    <text evidence="7">The sequence shown here is derived from an EMBL/GenBank/DDBJ whole genome shotgun (WGS) entry which is preliminary data.</text>
</comment>
<dbReference type="Pfam" id="PF00153">
    <property type="entry name" value="Mito_carr"/>
    <property type="match status" value="1"/>
</dbReference>
<dbReference type="Gene3D" id="1.50.40.10">
    <property type="entry name" value="Mitochondrial carrier domain"/>
    <property type="match status" value="1"/>
</dbReference>
<dbReference type="Proteomes" id="UP001341840">
    <property type="component" value="Unassembled WGS sequence"/>
</dbReference>
<name>A0ABU6Y485_9FABA</name>
<organism evidence="7 8">
    <name type="scientific">Stylosanthes scabra</name>
    <dbReference type="NCBI Taxonomy" id="79078"/>
    <lineage>
        <taxon>Eukaryota</taxon>
        <taxon>Viridiplantae</taxon>
        <taxon>Streptophyta</taxon>
        <taxon>Embryophyta</taxon>
        <taxon>Tracheophyta</taxon>
        <taxon>Spermatophyta</taxon>
        <taxon>Magnoliopsida</taxon>
        <taxon>eudicotyledons</taxon>
        <taxon>Gunneridae</taxon>
        <taxon>Pentapetalae</taxon>
        <taxon>rosids</taxon>
        <taxon>fabids</taxon>
        <taxon>Fabales</taxon>
        <taxon>Fabaceae</taxon>
        <taxon>Papilionoideae</taxon>
        <taxon>50 kb inversion clade</taxon>
        <taxon>dalbergioids sensu lato</taxon>
        <taxon>Dalbergieae</taxon>
        <taxon>Pterocarpus clade</taxon>
        <taxon>Stylosanthes</taxon>
    </lineage>
</organism>
<keyword evidence="4" id="KW-0677">Repeat</keyword>
<comment type="subcellular location">
    <subcellularLocation>
        <location evidence="1">Membrane</location>
        <topology evidence="1">Multi-pass membrane protein</topology>
    </subcellularLocation>
</comment>
<dbReference type="InterPro" id="IPR023395">
    <property type="entry name" value="MCP_dom_sf"/>
</dbReference>